<name>T1FCI4_HELRO</name>
<dbReference type="EMBL" id="AMQM01006259">
    <property type="status" value="NOT_ANNOTATED_CDS"/>
    <property type="molecule type" value="Genomic_DNA"/>
</dbReference>
<dbReference type="KEGG" id="hro:HELRODRAFT_177954"/>
<dbReference type="GeneID" id="20206533"/>
<reference evidence="3" key="3">
    <citation type="submission" date="2015-06" db="UniProtKB">
        <authorList>
            <consortium name="EnsemblMetazoa"/>
        </authorList>
    </citation>
    <scope>IDENTIFICATION</scope>
</reference>
<keyword evidence="1" id="KW-0732">Signal</keyword>
<sequence length="139" mass="15299">MYSLHCLAVLSVVTLYQCLAASDRPAECPQTASLQLKVDNDGTTASISVAYSSHVEHQEGKILYCECTYKGDMGTAIQAMPDVKTKIVFYFGTFAYMNKVYALDYCHHEGKANMQAACKKMKKGIVTTIAGTDYFVTPK</sequence>
<accession>T1FCI4</accession>
<dbReference type="InParanoid" id="T1FCI4"/>
<evidence type="ECO:0000256" key="1">
    <source>
        <dbReference type="SAM" id="SignalP"/>
    </source>
</evidence>
<reference evidence="4" key="1">
    <citation type="submission" date="2012-12" db="EMBL/GenBank/DDBJ databases">
        <authorList>
            <person name="Hellsten U."/>
            <person name="Grimwood J."/>
            <person name="Chapman J.A."/>
            <person name="Shapiro H."/>
            <person name="Aerts A."/>
            <person name="Otillar R.P."/>
            <person name="Terry A.Y."/>
            <person name="Boore J.L."/>
            <person name="Simakov O."/>
            <person name="Marletaz F."/>
            <person name="Cho S.-J."/>
            <person name="Edsinger-Gonzales E."/>
            <person name="Havlak P."/>
            <person name="Kuo D.-H."/>
            <person name="Larsson T."/>
            <person name="Lv J."/>
            <person name="Arendt D."/>
            <person name="Savage R."/>
            <person name="Osoegawa K."/>
            <person name="de Jong P."/>
            <person name="Lindberg D.R."/>
            <person name="Seaver E.C."/>
            <person name="Weisblat D.A."/>
            <person name="Putnam N.H."/>
            <person name="Grigoriev I.V."/>
            <person name="Rokhsar D.S."/>
        </authorList>
    </citation>
    <scope>NUCLEOTIDE SEQUENCE</scope>
</reference>
<dbReference type="CTD" id="20206533"/>
<dbReference type="RefSeq" id="XP_009024350.1">
    <property type="nucleotide sequence ID" value="XM_009026102.1"/>
</dbReference>
<evidence type="ECO:0000313" key="4">
    <source>
        <dbReference type="Proteomes" id="UP000015101"/>
    </source>
</evidence>
<evidence type="ECO:0000313" key="3">
    <source>
        <dbReference type="EnsemblMetazoa" id="HelroP177954"/>
    </source>
</evidence>
<proteinExistence type="predicted"/>
<reference evidence="2 4" key="2">
    <citation type="journal article" date="2013" name="Nature">
        <title>Insights into bilaterian evolution from three spiralian genomes.</title>
        <authorList>
            <person name="Simakov O."/>
            <person name="Marletaz F."/>
            <person name="Cho S.J."/>
            <person name="Edsinger-Gonzales E."/>
            <person name="Havlak P."/>
            <person name="Hellsten U."/>
            <person name="Kuo D.H."/>
            <person name="Larsson T."/>
            <person name="Lv J."/>
            <person name="Arendt D."/>
            <person name="Savage R."/>
            <person name="Osoegawa K."/>
            <person name="de Jong P."/>
            <person name="Grimwood J."/>
            <person name="Chapman J.A."/>
            <person name="Shapiro H."/>
            <person name="Aerts A."/>
            <person name="Otillar R.P."/>
            <person name="Terry A.Y."/>
            <person name="Boore J.L."/>
            <person name="Grigoriev I.V."/>
            <person name="Lindberg D.R."/>
            <person name="Seaver E.C."/>
            <person name="Weisblat D.A."/>
            <person name="Putnam N.H."/>
            <person name="Rokhsar D.S."/>
        </authorList>
    </citation>
    <scope>NUCLEOTIDE SEQUENCE</scope>
</reference>
<dbReference type="HOGENOM" id="CLU_1847315_0_0_1"/>
<organism evidence="3 4">
    <name type="scientific">Helobdella robusta</name>
    <name type="common">Californian leech</name>
    <dbReference type="NCBI Taxonomy" id="6412"/>
    <lineage>
        <taxon>Eukaryota</taxon>
        <taxon>Metazoa</taxon>
        <taxon>Spiralia</taxon>
        <taxon>Lophotrochozoa</taxon>
        <taxon>Annelida</taxon>
        <taxon>Clitellata</taxon>
        <taxon>Hirudinea</taxon>
        <taxon>Rhynchobdellida</taxon>
        <taxon>Glossiphoniidae</taxon>
        <taxon>Helobdella</taxon>
    </lineage>
</organism>
<evidence type="ECO:0008006" key="5">
    <source>
        <dbReference type="Google" id="ProtNLM"/>
    </source>
</evidence>
<gene>
    <name evidence="3" type="primary">20206533</name>
    <name evidence="2" type="ORF">HELRODRAFT_177954</name>
</gene>
<dbReference type="EMBL" id="KB097336">
    <property type="protein sequence ID" value="ESN97522.1"/>
    <property type="molecule type" value="Genomic_DNA"/>
</dbReference>
<evidence type="ECO:0000313" key="2">
    <source>
        <dbReference type="EMBL" id="ESN97522.1"/>
    </source>
</evidence>
<feature type="chain" id="PRO_5010980588" description="MD-2-related lipid-recognition domain-containing protein" evidence="1">
    <location>
        <begin position="21"/>
        <end position="139"/>
    </location>
</feature>
<dbReference type="AlphaFoldDB" id="T1FCI4"/>
<dbReference type="EnsemblMetazoa" id="HelroT177954">
    <property type="protein sequence ID" value="HelroP177954"/>
    <property type="gene ID" value="HelroG177954"/>
</dbReference>
<keyword evidence="4" id="KW-1185">Reference proteome</keyword>
<feature type="signal peptide" evidence="1">
    <location>
        <begin position="1"/>
        <end position="20"/>
    </location>
</feature>
<dbReference type="Proteomes" id="UP000015101">
    <property type="component" value="Unassembled WGS sequence"/>
</dbReference>
<protein>
    <recommendedName>
        <fullName evidence="5">MD-2-related lipid-recognition domain-containing protein</fullName>
    </recommendedName>
</protein>